<feature type="binding site" evidence="9">
    <location>
        <position position="209"/>
    </location>
    <ligand>
        <name>[4Fe-4S] cluster</name>
        <dbReference type="ChEBI" id="CHEBI:49883"/>
        <label>2</label>
    </ligand>
</feature>
<feature type="binding site" evidence="9">
    <location>
        <position position="205"/>
    </location>
    <ligand>
        <name>[4Fe-4S] cluster</name>
        <dbReference type="ChEBI" id="CHEBI:49883"/>
        <label>1</label>
    </ligand>
</feature>
<evidence type="ECO:0000256" key="2">
    <source>
        <dbReference type="ARBA" id="ARBA00022490"/>
    </source>
</evidence>
<sequence>MHEIEGDVENLENLATKIKSWGAAFGFQQVSIIEPDLNNASKRLQEWLAKGFQGSMGWMGEHGDKRYVVDKLVDHTVRVISVRMDYLADTNMIAVLRDDNKAYISRYALGRDYHKVIRNRLAALIKKIEQELPELNLSQRPFVDSAPVMEKPIAEQAGLGWIGKNTLLLNESAGSWFFLGEIYTSLKLPVDNQKQENKCGNCRSCLKVCPTDAFPEPYVLDARRCISYLTIESKDAIPEELRPLMGNRVFGCDDCQIRCPWNRFASLTQEDDFTPRHNLDDPSLVTLFNWDAEDFLEKTQGSPIRRIGHERWLRNIAVGLGNASGSNTILDELKAKANHPSALVREHVEWAIAQQKEKLSLE</sequence>
<dbReference type="GO" id="GO:0031419">
    <property type="term" value="F:cobalamin binding"/>
    <property type="evidence" value="ECO:0007669"/>
    <property type="project" value="UniProtKB-KW"/>
</dbReference>
<evidence type="ECO:0000256" key="8">
    <source>
        <dbReference type="ARBA" id="ARBA00023014"/>
    </source>
</evidence>
<feature type="binding site" evidence="9">
    <location>
        <position position="227"/>
    </location>
    <ligand>
        <name>cob(II)alamin</name>
        <dbReference type="ChEBI" id="CHEBI:16304"/>
    </ligand>
</feature>
<comment type="pathway">
    <text evidence="9">tRNA modification; tRNA-queuosine biosynthesis.</text>
</comment>
<dbReference type="UniPathway" id="UPA00392"/>
<comment type="caution">
    <text evidence="11">The sequence shown here is derived from an EMBL/GenBank/DDBJ whole genome shotgun (WGS) entry which is preliminary data.</text>
</comment>
<evidence type="ECO:0000256" key="1">
    <source>
        <dbReference type="ARBA" id="ARBA00022485"/>
    </source>
</evidence>
<comment type="function">
    <text evidence="9">Catalyzes the conversion of epoxyqueuosine (oQ) to queuosine (Q), which is a hypermodified base found in the wobble positions of tRNA(Asp), tRNA(Asn), tRNA(His) and tRNA(Tyr).</text>
</comment>
<dbReference type="PANTHER" id="PTHR30002">
    <property type="entry name" value="EPOXYQUEUOSINE REDUCTASE"/>
    <property type="match status" value="1"/>
</dbReference>
<proteinExistence type="inferred from homology"/>
<dbReference type="GO" id="GO:0046872">
    <property type="term" value="F:metal ion binding"/>
    <property type="evidence" value="ECO:0007669"/>
    <property type="project" value="UniProtKB-KW"/>
</dbReference>
<feature type="binding site" evidence="9">
    <location>
        <position position="66"/>
    </location>
    <ligand>
        <name>cob(II)alamin</name>
        <dbReference type="ChEBI" id="CHEBI:16304"/>
    </ligand>
</feature>
<dbReference type="InterPro" id="IPR017896">
    <property type="entry name" value="4Fe4S_Fe-S-bd"/>
</dbReference>
<dbReference type="InterPro" id="IPR017900">
    <property type="entry name" value="4Fe4S_Fe_S_CS"/>
</dbReference>
<dbReference type="Pfam" id="PF13484">
    <property type="entry name" value="Fer4_16"/>
    <property type="match status" value="1"/>
</dbReference>
<accession>A0A520MNW6</accession>
<evidence type="ECO:0000256" key="9">
    <source>
        <dbReference type="HAMAP-Rule" id="MF_00916"/>
    </source>
</evidence>
<dbReference type="SUPFAM" id="SSF46548">
    <property type="entry name" value="alpha-helical ferredoxin"/>
    <property type="match status" value="1"/>
</dbReference>
<dbReference type="PROSITE" id="PS00198">
    <property type="entry name" value="4FE4S_FER_1"/>
    <property type="match status" value="1"/>
</dbReference>
<dbReference type="NCBIfam" id="TIGR00276">
    <property type="entry name" value="tRNA epoxyqueuosine(34) reductase QueG"/>
    <property type="match status" value="1"/>
</dbReference>
<comment type="cofactor">
    <cofactor evidence="9">
        <name>[4Fe-4S] cluster</name>
        <dbReference type="ChEBI" id="CHEBI:49883"/>
    </cofactor>
    <text evidence="9">Binds 2 [4Fe-4S] clusters per monomer.</text>
</comment>
<feature type="binding site" evidence="9">
    <location>
        <position position="252"/>
    </location>
    <ligand>
        <name>[4Fe-4S] cluster</name>
        <dbReference type="ChEBI" id="CHEBI:49883"/>
        <label>2</label>
    </ligand>
</feature>
<feature type="binding site" evidence="9">
    <location>
        <position position="225"/>
    </location>
    <ligand>
        <name>[4Fe-4S] cluster</name>
        <dbReference type="ChEBI" id="CHEBI:49883"/>
        <label>2</label>
    </ligand>
</feature>
<dbReference type="GO" id="GO:0008616">
    <property type="term" value="P:tRNA queuosine(34) biosynthetic process"/>
    <property type="evidence" value="ECO:0007669"/>
    <property type="project" value="UniProtKB-UniRule"/>
</dbReference>
<comment type="subcellular location">
    <subcellularLocation>
        <location evidence="9">Cytoplasm</location>
    </subcellularLocation>
</comment>
<dbReference type="PROSITE" id="PS51379">
    <property type="entry name" value="4FE4S_FER_2"/>
    <property type="match status" value="1"/>
</dbReference>
<feature type="active site" description="Proton donor" evidence="9">
    <location>
        <position position="144"/>
    </location>
</feature>
<feature type="binding site" evidence="9">
    <location>
        <position position="144"/>
    </location>
    <ligand>
        <name>cob(II)alamin</name>
        <dbReference type="ChEBI" id="CHEBI:16304"/>
    </ligand>
</feature>
<dbReference type="InterPro" id="IPR013542">
    <property type="entry name" value="QueG_DUF1730"/>
</dbReference>
<dbReference type="AlphaFoldDB" id="A0A520MNW6"/>
<dbReference type="EC" id="1.17.99.6" evidence="9"/>
<feature type="domain" description="4Fe-4S ferredoxin-type" evidence="10">
    <location>
        <begin position="190"/>
        <end position="219"/>
    </location>
</feature>
<dbReference type="FunFam" id="3.30.70.20:FF:000017">
    <property type="entry name" value="Epoxyqueuosine reductase"/>
    <property type="match status" value="1"/>
</dbReference>
<keyword evidence="1 9" id="KW-0004">4Fe-4S</keyword>
<feature type="binding site" evidence="9">
    <location>
        <position position="202"/>
    </location>
    <ligand>
        <name>[4Fe-4S] cluster</name>
        <dbReference type="ChEBI" id="CHEBI:49883"/>
        <label>1</label>
    </ligand>
</feature>
<feature type="binding site" evidence="9">
    <location>
        <position position="255"/>
    </location>
    <ligand>
        <name>[4Fe-4S] cluster</name>
        <dbReference type="ChEBI" id="CHEBI:49883"/>
        <label>2</label>
    </ligand>
</feature>
<comment type="similarity">
    <text evidence="9">Belongs to the QueG family.</text>
</comment>
<dbReference type="PANTHER" id="PTHR30002:SF4">
    <property type="entry name" value="EPOXYQUEUOSINE REDUCTASE"/>
    <property type="match status" value="1"/>
</dbReference>
<dbReference type="GO" id="GO:0005737">
    <property type="term" value="C:cytoplasm"/>
    <property type="evidence" value="ECO:0007669"/>
    <property type="project" value="UniProtKB-SubCell"/>
</dbReference>
<protein>
    <recommendedName>
        <fullName evidence="9">Epoxyqueuosine reductase</fullName>
        <ecNumber evidence="9">1.17.99.6</ecNumber>
    </recommendedName>
    <alternativeName>
        <fullName evidence="9">Queuosine biosynthesis protein QueG</fullName>
    </alternativeName>
</protein>
<reference evidence="11 12" key="1">
    <citation type="submission" date="2019-02" db="EMBL/GenBank/DDBJ databases">
        <title>Prokaryotic population dynamics and viral predation in marine succession experiment using metagenomics: the confinement effect.</title>
        <authorList>
            <person name="Haro-Moreno J.M."/>
            <person name="Rodriguez-Valera F."/>
            <person name="Lopez-Perez M."/>
        </authorList>
    </citation>
    <scope>NUCLEOTIDE SEQUENCE [LARGE SCALE GENOMIC DNA]</scope>
    <source>
        <strain evidence="11">MED-G170</strain>
    </source>
</reference>
<keyword evidence="5 9" id="KW-0671">Queuosine biosynthesis</keyword>
<evidence type="ECO:0000256" key="7">
    <source>
        <dbReference type="ARBA" id="ARBA00023004"/>
    </source>
</evidence>
<dbReference type="EMBL" id="SHBP01000001">
    <property type="protein sequence ID" value="RZO22911.1"/>
    <property type="molecule type" value="Genomic_DNA"/>
</dbReference>
<feature type="binding site" evidence="9">
    <location>
        <position position="259"/>
    </location>
    <ligand>
        <name>[4Fe-4S] cluster</name>
        <dbReference type="ChEBI" id="CHEBI:49883"/>
        <label>1</label>
    </ligand>
</feature>
<name>A0A520MNW6_9GAMM</name>
<keyword evidence="2 9" id="KW-0963">Cytoplasm</keyword>
<keyword evidence="9" id="KW-0170">Cobalt</keyword>
<feature type="binding site" evidence="9">
    <location>
        <position position="168"/>
    </location>
    <ligand>
        <name>cob(II)alamin</name>
        <dbReference type="ChEBI" id="CHEBI:16304"/>
    </ligand>
</feature>
<feature type="binding site" evidence="9">
    <location>
        <position position="234"/>
    </location>
    <ligand>
        <name>tRNA</name>
        <dbReference type="ChEBI" id="CHEBI:17843"/>
    </ligand>
</feature>
<keyword evidence="9" id="KW-0846">Cobalamin</keyword>
<evidence type="ECO:0000313" key="11">
    <source>
        <dbReference type="EMBL" id="RZO22911.1"/>
    </source>
</evidence>
<gene>
    <name evidence="9 11" type="primary">queG</name>
    <name evidence="11" type="ORF">EVB03_00685</name>
</gene>
<comment type="catalytic activity">
    <reaction evidence="9">
        <text>epoxyqueuosine(34) in tRNA + AH2 = queuosine(34) in tRNA + A + H2O</text>
        <dbReference type="Rhea" id="RHEA:32159"/>
        <dbReference type="Rhea" id="RHEA-COMP:18571"/>
        <dbReference type="Rhea" id="RHEA-COMP:18582"/>
        <dbReference type="ChEBI" id="CHEBI:13193"/>
        <dbReference type="ChEBI" id="CHEBI:15377"/>
        <dbReference type="ChEBI" id="CHEBI:17499"/>
        <dbReference type="ChEBI" id="CHEBI:194431"/>
        <dbReference type="ChEBI" id="CHEBI:194443"/>
        <dbReference type="EC" id="1.17.99.6"/>
    </reaction>
</comment>
<feature type="binding site" evidence="9">
    <location>
        <begin position="252"/>
        <end position="253"/>
    </location>
    <ligand>
        <name>cob(II)alamin</name>
        <dbReference type="ChEBI" id="CHEBI:16304"/>
    </ligand>
</feature>
<feature type="binding site" evidence="9">
    <location>
        <position position="179"/>
    </location>
    <ligand>
        <name>cob(II)alamin</name>
        <dbReference type="ChEBI" id="CHEBI:16304"/>
    </ligand>
</feature>
<dbReference type="GO" id="GO:0052693">
    <property type="term" value="F:epoxyqueuosine reductase activity"/>
    <property type="evidence" value="ECO:0007669"/>
    <property type="project" value="UniProtKB-UniRule"/>
</dbReference>
<evidence type="ECO:0000256" key="5">
    <source>
        <dbReference type="ARBA" id="ARBA00022785"/>
    </source>
</evidence>
<evidence type="ECO:0000313" key="12">
    <source>
        <dbReference type="Proteomes" id="UP000315889"/>
    </source>
</evidence>
<dbReference type="Pfam" id="PF08331">
    <property type="entry name" value="QueG_DUF1730"/>
    <property type="match status" value="1"/>
</dbReference>
<keyword evidence="3 9" id="KW-0819">tRNA processing</keyword>
<comment type="cofactor">
    <cofactor evidence="9">
        <name>cob(II)alamin</name>
        <dbReference type="ChEBI" id="CHEBI:16304"/>
    </cofactor>
</comment>
<dbReference type="GO" id="GO:0051539">
    <property type="term" value="F:4 iron, 4 sulfur cluster binding"/>
    <property type="evidence" value="ECO:0007669"/>
    <property type="project" value="UniProtKB-KW"/>
</dbReference>
<evidence type="ECO:0000256" key="3">
    <source>
        <dbReference type="ARBA" id="ARBA00022694"/>
    </source>
</evidence>
<feature type="binding site" evidence="9">
    <location>
        <position position="199"/>
    </location>
    <ligand>
        <name>[4Fe-4S] cluster</name>
        <dbReference type="ChEBI" id="CHEBI:49883"/>
        <label>1</label>
    </ligand>
</feature>
<feature type="binding site" evidence="9">
    <location>
        <position position="165"/>
    </location>
    <ligand>
        <name>cob(II)alamin</name>
        <dbReference type="ChEBI" id="CHEBI:16304"/>
    </ligand>
</feature>
<keyword evidence="8 9" id="KW-0411">Iron-sulfur</keyword>
<dbReference type="InterPro" id="IPR004453">
    <property type="entry name" value="QueG"/>
</dbReference>
<keyword evidence="6 9" id="KW-0560">Oxidoreductase</keyword>
<dbReference type="HAMAP" id="MF_00916">
    <property type="entry name" value="QueG"/>
    <property type="match status" value="1"/>
</dbReference>
<evidence type="ECO:0000256" key="6">
    <source>
        <dbReference type="ARBA" id="ARBA00023002"/>
    </source>
</evidence>
<comment type="subunit">
    <text evidence="9">Monomer.</text>
</comment>
<evidence type="ECO:0000256" key="4">
    <source>
        <dbReference type="ARBA" id="ARBA00022723"/>
    </source>
</evidence>
<dbReference type="Proteomes" id="UP000315889">
    <property type="component" value="Unassembled WGS sequence"/>
</dbReference>
<comment type="caution">
    <text evidence="9">Lacks conserved residue(s) required for the propagation of feature annotation.</text>
</comment>
<dbReference type="Gene3D" id="3.30.70.20">
    <property type="match status" value="1"/>
</dbReference>
<organism evidence="11 12">
    <name type="scientific">SAR92 clade bacterium</name>
    <dbReference type="NCBI Taxonomy" id="2315479"/>
    <lineage>
        <taxon>Bacteria</taxon>
        <taxon>Pseudomonadati</taxon>
        <taxon>Pseudomonadota</taxon>
        <taxon>Gammaproteobacteria</taxon>
        <taxon>Cellvibrionales</taxon>
        <taxon>Porticoccaceae</taxon>
        <taxon>SAR92 clade</taxon>
    </lineage>
</organism>
<keyword evidence="4 9" id="KW-0479">Metal-binding</keyword>
<keyword evidence="7 9" id="KW-0408">Iron</keyword>
<evidence type="ECO:0000259" key="10">
    <source>
        <dbReference type="PROSITE" id="PS51379"/>
    </source>
</evidence>